<organism evidence="3 4">
    <name type="scientific">Nannochloropsis salina CCMP1776</name>
    <dbReference type="NCBI Taxonomy" id="1027361"/>
    <lineage>
        <taxon>Eukaryota</taxon>
        <taxon>Sar</taxon>
        <taxon>Stramenopiles</taxon>
        <taxon>Ochrophyta</taxon>
        <taxon>Eustigmatophyceae</taxon>
        <taxon>Eustigmatales</taxon>
        <taxon>Monodopsidaceae</taxon>
        <taxon>Microchloropsis</taxon>
        <taxon>Microchloropsis salina</taxon>
    </lineage>
</organism>
<dbReference type="EMBL" id="SDOX01000016">
    <property type="protein sequence ID" value="TFJ85292.1"/>
    <property type="molecule type" value="Genomic_DNA"/>
</dbReference>
<keyword evidence="2" id="KW-0472">Membrane</keyword>
<proteinExistence type="predicted"/>
<feature type="transmembrane region" description="Helical" evidence="2">
    <location>
        <begin position="304"/>
        <end position="322"/>
    </location>
</feature>
<name>A0A4D9D151_9STRA</name>
<keyword evidence="2" id="KW-0812">Transmembrane</keyword>
<feature type="region of interest" description="Disordered" evidence="1">
    <location>
        <begin position="72"/>
        <end position="113"/>
    </location>
</feature>
<evidence type="ECO:0000256" key="1">
    <source>
        <dbReference type="SAM" id="MobiDB-lite"/>
    </source>
</evidence>
<accession>A0A4D9D151</accession>
<sequence>MTAPKNPAAPTHQQTSTTSISEKECWTCGGNHEDDDCPHRVFIDRSYSQLAAPPSQSAARSALVREARSLTGVSLSVPPSPPSPLPSPPTARPVRHSQQRPSSSDSPASHLLSFLPTRTPRSAEPVALCGPGPPVSASGLRRRPSTFVARQTSSTSFEEHASQAPLPIMEPRHHASHSSFFPPPPSFPRGRASSLAGGRQRVSHMMRGEGEPAPLTQTALAMQHAVLPGPWVTRSPAALPRPPVRDTFSLDSGRLSLLTLRYLVGEQGGREGGRDRAAQIWALHTVRCASTLIIVGLGMEGLRYWRFSLGLVLLSLLGAILGSRRRSEREGRSQGGCIFGLAP</sequence>
<feature type="region of interest" description="Disordered" evidence="1">
    <location>
        <begin position="134"/>
        <end position="160"/>
    </location>
</feature>
<keyword evidence="4" id="KW-1185">Reference proteome</keyword>
<feature type="compositionally biased region" description="Pro residues" evidence="1">
    <location>
        <begin position="78"/>
        <end position="91"/>
    </location>
</feature>
<evidence type="ECO:0000313" key="4">
    <source>
        <dbReference type="Proteomes" id="UP000355283"/>
    </source>
</evidence>
<evidence type="ECO:0000313" key="3">
    <source>
        <dbReference type="EMBL" id="TFJ85292.1"/>
    </source>
</evidence>
<dbReference type="OrthoDB" id="10522704at2759"/>
<feature type="region of interest" description="Disordered" evidence="1">
    <location>
        <begin position="1"/>
        <end position="22"/>
    </location>
</feature>
<dbReference type="AlphaFoldDB" id="A0A4D9D151"/>
<reference evidence="3 4" key="1">
    <citation type="submission" date="2019-01" db="EMBL/GenBank/DDBJ databases">
        <title>Nuclear Genome Assembly of the Microalgal Biofuel strain Nannochloropsis salina CCMP1776.</title>
        <authorList>
            <person name="Hovde B."/>
        </authorList>
    </citation>
    <scope>NUCLEOTIDE SEQUENCE [LARGE SCALE GENOMIC DNA]</scope>
    <source>
        <strain evidence="3 4">CCMP1776</strain>
    </source>
</reference>
<protein>
    <submittedName>
        <fullName evidence="3">Uncharacterized protein</fullName>
    </submittedName>
</protein>
<feature type="compositionally biased region" description="Low complexity" evidence="1">
    <location>
        <begin position="99"/>
        <end position="113"/>
    </location>
</feature>
<dbReference type="Proteomes" id="UP000355283">
    <property type="component" value="Unassembled WGS sequence"/>
</dbReference>
<evidence type="ECO:0000256" key="2">
    <source>
        <dbReference type="SAM" id="Phobius"/>
    </source>
</evidence>
<feature type="compositionally biased region" description="Polar residues" evidence="1">
    <location>
        <begin position="11"/>
        <end position="20"/>
    </location>
</feature>
<gene>
    <name evidence="3" type="ORF">NSK_003715</name>
</gene>
<keyword evidence="2" id="KW-1133">Transmembrane helix</keyword>
<comment type="caution">
    <text evidence="3">The sequence shown here is derived from an EMBL/GenBank/DDBJ whole genome shotgun (WGS) entry which is preliminary data.</text>
</comment>